<dbReference type="PROSITE" id="PS50235">
    <property type="entry name" value="USP_3"/>
    <property type="match status" value="1"/>
</dbReference>
<evidence type="ECO:0000259" key="2">
    <source>
        <dbReference type="PROSITE" id="PS50235"/>
    </source>
</evidence>
<dbReference type="GO" id="GO:0016579">
    <property type="term" value="P:protein deubiquitination"/>
    <property type="evidence" value="ECO:0007669"/>
    <property type="project" value="InterPro"/>
</dbReference>
<feature type="domain" description="USP" evidence="2">
    <location>
        <begin position="1"/>
        <end position="241"/>
    </location>
</feature>
<evidence type="ECO:0000256" key="1">
    <source>
        <dbReference type="ARBA" id="ARBA00009085"/>
    </source>
</evidence>
<proteinExistence type="inferred from homology"/>
<dbReference type="OrthoDB" id="289038at2759"/>
<dbReference type="InterPro" id="IPR050164">
    <property type="entry name" value="Peptidase_C19"/>
</dbReference>
<dbReference type="GO" id="GO:0005634">
    <property type="term" value="C:nucleus"/>
    <property type="evidence" value="ECO:0007669"/>
    <property type="project" value="TreeGrafter"/>
</dbReference>
<dbReference type="Pfam" id="PF00443">
    <property type="entry name" value="UCH"/>
    <property type="match status" value="1"/>
</dbReference>
<comment type="similarity">
    <text evidence="1">Belongs to the peptidase C19 family.</text>
</comment>
<dbReference type="PROSITE" id="PS00972">
    <property type="entry name" value="USP_1"/>
    <property type="match status" value="1"/>
</dbReference>
<reference evidence="3 4" key="1">
    <citation type="submission" date="2019-07" db="EMBL/GenBank/DDBJ databases">
        <title>Draft genome assembly of a fouling barnacle, Amphibalanus amphitrite (Darwin, 1854): The first reference genome for Thecostraca.</title>
        <authorList>
            <person name="Kim W."/>
        </authorList>
    </citation>
    <scope>NUCLEOTIDE SEQUENCE [LARGE SCALE GENOMIC DNA]</scope>
    <source>
        <strain evidence="3">SNU_AA5</strain>
        <tissue evidence="3">Soma without cirri and trophi</tissue>
    </source>
</reference>
<dbReference type="Proteomes" id="UP000440578">
    <property type="component" value="Unassembled WGS sequence"/>
</dbReference>
<dbReference type="InterPro" id="IPR018200">
    <property type="entry name" value="USP_CS"/>
</dbReference>
<dbReference type="Gene3D" id="3.90.70.10">
    <property type="entry name" value="Cysteine proteinases"/>
    <property type="match status" value="1"/>
</dbReference>
<accession>A0A6A4WZ86</accession>
<dbReference type="InterPro" id="IPR038765">
    <property type="entry name" value="Papain-like_cys_pep_sf"/>
</dbReference>
<keyword evidence="3" id="KW-0378">Hydrolase</keyword>
<dbReference type="PANTHER" id="PTHR24006:SF644">
    <property type="entry name" value="UBIQUITIN CARBOXYL-TERMINAL HYDROLASE 7"/>
    <property type="match status" value="1"/>
</dbReference>
<dbReference type="GO" id="GO:0004843">
    <property type="term" value="F:cysteine-type deubiquitinase activity"/>
    <property type="evidence" value="ECO:0007669"/>
    <property type="project" value="InterPro"/>
</dbReference>
<name>A0A6A4WZ86_AMPAM</name>
<dbReference type="InterPro" id="IPR001394">
    <property type="entry name" value="Peptidase_C19_UCH"/>
</dbReference>
<keyword evidence="4" id="KW-1185">Reference proteome</keyword>
<evidence type="ECO:0000313" key="3">
    <source>
        <dbReference type="EMBL" id="KAF0309060.1"/>
    </source>
</evidence>
<gene>
    <name evidence="3" type="primary">Usp7_1</name>
    <name evidence="3" type="ORF">FJT64_019805</name>
</gene>
<dbReference type="SUPFAM" id="SSF54001">
    <property type="entry name" value="Cysteine proteinases"/>
    <property type="match status" value="1"/>
</dbReference>
<comment type="caution">
    <text evidence="3">The sequence shown here is derived from an EMBL/GenBank/DDBJ whole genome shotgun (WGS) entry which is preliminary data.</text>
</comment>
<protein>
    <submittedName>
        <fullName evidence="3">Ubiquitin carboxyl-terminal hydrolase 7</fullName>
    </submittedName>
</protein>
<organism evidence="3 4">
    <name type="scientific">Amphibalanus amphitrite</name>
    <name type="common">Striped barnacle</name>
    <name type="synonym">Balanus amphitrite</name>
    <dbReference type="NCBI Taxonomy" id="1232801"/>
    <lineage>
        <taxon>Eukaryota</taxon>
        <taxon>Metazoa</taxon>
        <taxon>Ecdysozoa</taxon>
        <taxon>Arthropoda</taxon>
        <taxon>Crustacea</taxon>
        <taxon>Multicrustacea</taxon>
        <taxon>Cirripedia</taxon>
        <taxon>Thoracica</taxon>
        <taxon>Thoracicalcarea</taxon>
        <taxon>Balanomorpha</taxon>
        <taxon>Balanoidea</taxon>
        <taxon>Balanidae</taxon>
        <taxon>Amphibalaninae</taxon>
        <taxon>Amphibalanus</taxon>
    </lineage>
</organism>
<dbReference type="PANTHER" id="PTHR24006">
    <property type="entry name" value="UBIQUITIN CARBOXYL-TERMINAL HYDROLASE"/>
    <property type="match status" value="1"/>
</dbReference>
<dbReference type="GO" id="GO:0005829">
    <property type="term" value="C:cytosol"/>
    <property type="evidence" value="ECO:0007669"/>
    <property type="project" value="TreeGrafter"/>
</dbReference>
<dbReference type="AlphaFoldDB" id="A0A6A4WZ86"/>
<dbReference type="EMBL" id="VIIS01000440">
    <property type="protein sequence ID" value="KAF0309060.1"/>
    <property type="molecule type" value="Genomic_DNA"/>
</dbReference>
<sequence>MGLRNQGATCYLNSLLQTLYFTNNFRKAVLKTPTENDDPPKPMLRALQWVFGELQHSDKPVGTKKLTESFVWGTTDCSMQQDVEEFLRVLLEKLQVELKGTSMERVIPELFQGRMSSYCRCKSVDFQSSLTDTYCDIQLTIKDNKNIYEALKEYVKPQTLDGENIRYYGKGMMQTFWLIGKHGSLGPHPEEPPTQVDNGMDVTAESPHTIKQRRREARSRAHSSEDVSFKATMSRLLCMNK</sequence>
<dbReference type="GO" id="GO:0031647">
    <property type="term" value="P:regulation of protein stability"/>
    <property type="evidence" value="ECO:0007669"/>
    <property type="project" value="TreeGrafter"/>
</dbReference>
<evidence type="ECO:0000313" key="4">
    <source>
        <dbReference type="Proteomes" id="UP000440578"/>
    </source>
</evidence>
<dbReference type="InterPro" id="IPR028889">
    <property type="entry name" value="USP"/>
</dbReference>